<name>A0AAE3L3Y8_9FIRM</name>
<dbReference type="PANTHER" id="PTHR43298:SF4">
    <property type="entry name" value="DRUG_SODIUM ANTIPORTER"/>
    <property type="match status" value="1"/>
</dbReference>
<keyword evidence="8 12" id="KW-1133">Transmembrane helix</keyword>
<evidence type="ECO:0000256" key="7">
    <source>
        <dbReference type="ARBA" id="ARBA00022692"/>
    </source>
</evidence>
<accession>A0AAE3L3Y8</accession>
<dbReference type="PANTHER" id="PTHR43298">
    <property type="entry name" value="MULTIDRUG RESISTANCE PROTEIN NORM-RELATED"/>
    <property type="match status" value="1"/>
</dbReference>
<dbReference type="RefSeq" id="WP_257531074.1">
    <property type="nucleotide sequence ID" value="NZ_JANKAS010000007.1"/>
</dbReference>
<keyword evidence="10 12" id="KW-0472">Membrane</keyword>
<dbReference type="InterPro" id="IPR002528">
    <property type="entry name" value="MATE_fam"/>
</dbReference>
<reference evidence="13" key="1">
    <citation type="submission" date="2022-07" db="EMBL/GenBank/DDBJ databases">
        <title>Enhanced cultured diversity of the mouse gut microbiota enables custom-made synthetic communities.</title>
        <authorList>
            <person name="Afrizal A."/>
        </authorList>
    </citation>
    <scope>NUCLEOTIDE SEQUENCE</scope>
    <source>
        <strain evidence="13">DSM 28593</strain>
    </source>
</reference>
<keyword evidence="6" id="KW-1003">Cell membrane</keyword>
<feature type="transmembrane region" description="Helical" evidence="12">
    <location>
        <begin position="390"/>
        <end position="413"/>
    </location>
</feature>
<evidence type="ECO:0000256" key="11">
    <source>
        <dbReference type="ARBA" id="ARBA00031636"/>
    </source>
</evidence>
<evidence type="ECO:0000313" key="14">
    <source>
        <dbReference type="Proteomes" id="UP001205748"/>
    </source>
</evidence>
<organism evidence="13 14">
    <name type="scientific">Irregularibacter muris</name>
    <dbReference type="NCBI Taxonomy" id="1796619"/>
    <lineage>
        <taxon>Bacteria</taxon>
        <taxon>Bacillati</taxon>
        <taxon>Bacillota</taxon>
        <taxon>Clostridia</taxon>
        <taxon>Eubacteriales</taxon>
        <taxon>Eubacteriaceae</taxon>
        <taxon>Irregularibacter</taxon>
    </lineage>
</organism>
<dbReference type="AlphaFoldDB" id="A0AAE3L3Y8"/>
<comment type="function">
    <text evidence="1">Multidrug efflux pump.</text>
</comment>
<keyword evidence="5" id="KW-0050">Antiport</keyword>
<evidence type="ECO:0000256" key="12">
    <source>
        <dbReference type="SAM" id="Phobius"/>
    </source>
</evidence>
<dbReference type="NCBIfam" id="TIGR00797">
    <property type="entry name" value="matE"/>
    <property type="match status" value="1"/>
</dbReference>
<evidence type="ECO:0000256" key="2">
    <source>
        <dbReference type="ARBA" id="ARBA00004651"/>
    </source>
</evidence>
<evidence type="ECO:0000256" key="9">
    <source>
        <dbReference type="ARBA" id="ARBA00023065"/>
    </source>
</evidence>
<feature type="transmembrane region" description="Helical" evidence="12">
    <location>
        <begin position="419"/>
        <end position="438"/>
    </location>
</feature>
<dbReference type="InterPro" id="IPR048279">
    <property type="entry name" value="MdtK-like"/>
</dbReference>
<gene>
    <name evidence="13" type="ORF">NSA47_08845</name>
</gene>
<keyword evidence="7 12" id="KW-0812">Transmembrane</keyword>
<keyword evidence="14" id="KW-1185">Reference proteome</keyword>
<evidence type="ECO:0000256" key="10">
    <source>
        <dbReference type="ARBA" id="ARBA00023136"/>
    </source>
</evidence>
<dbReference type="GO" id="GO:0005886">
    <property type="term" value="C:plasma membrane"/>
    <property type="evidence" value="ECO:0007669"/>
    <property type="project" value="UniProtKB-SubCell"/>
</dbReference>
<comment type="subcellular location">
    <subcellularLocation>
        <location evidence="2">Cell membrane</location>
        <topology evidence="2">Multi-pass membrane protein</topology>
    </subcellularLocation>
</comment>
<dbReference type="CDD" id="cd13137">
    <property type="entry name" value="MATE_NorM_like"/>
    <property type="match status" value="1"/>
</dbReference>
<evidence type="ECO:0000256" key="1">
    <source>
        <dbReference type="ARBA" id="ARBA00003408"/>
    </source>
</evidence>
<dbReference type="Proteomes" id="UP001205748">
    <property type="component" value="Unassembled WGS sequence"/>
</dbReference>
<feature type="transmembrane region" description="Helical" evidence="12">
    <location>
        <begin position="261"/>
        <end position="281"/>
    </location>
</feature>
<dbReference type="GO" id="GO:0015297">
    <property type="term" value="F:antiporter activity"/>
    <property type="evidence" value="ECO:0007669"/>
    <property type="project" value="UniProtKB-KW"/>
</dbReference>
<dbReference type="EMBL" id="JANKAS010000007">
    <property type="protein sequence ID" value="MCR1899088.1"/>
    <property type="molecule type" value="Genomic_DNA"/>
</dbReference>
<evidence type="ECO:0000256" key="6">
    <source>
        <dbReference type="ARBA" id="ARBA00022475"/>
    </source>
</evidence>
<feature type="transmembrane region" description="Helical" evidence="12">
    <location>
        <begin position="135"/>
        <end position="159"/>
    </location>
</feature>
<evidence type="ECO:0000256" key="5">
    <source>
        <dbReference type="ARBA" id="ARBA00022449"/>
    </source>
</evidence>
<dbReference type="Pfam" id="PF01554">
    <property type="entry name" value="MatE"/>
    <property type="match status" value="2"/>
</dbReference>
<proteinExistence type="predicted"/>
<evidence type="ECO:0000256" key="4">
    <source>
        <dbReference type="ARBA" id="ARBA00022448"/>
    </source>
</evidence>
<feature type="transmembrane region" description="Helical" evidence="12">
    <location>
        <begin position="357"/>
        <end position="378"/>
    </location>
</feature>
<keyword evidence="4" id="KW-0813">Transport</keyword>
<dbReference type="GO" id="GO:0006811">
    <property type="term" value="P:monoatomic ion transport"/>
    <property type="evidence" value="ECO:0007669"/>
    <property type="project" value="UniProtKB-KW"/>
</dbReference>
<feature type="transmembrane region" description="Helical" evidence="12">
    <location>
        <begin position="287"/>
        <end position="308"/>
    </location>
</feature>
<dbReference type="GO" id="GO:0042910">
    <property type="term" value="F:xenobiotic transmembrane transporter activity"/>
    <property type="evidence" value="ECO:0007669"/>
    <property type="project" value="InterPro"/>
</dbReference>
<dbReference type="PIRSF" id="PIRSF006603">
    <property type="entry name" value="DinF"/>
    <property type="match status" value="1"/>
</dbReference>
<evidence type="ECO:0000313" key="13">
    <source>
        <dbReference type="EMBL" id="MCR1899088.1"/>
    </source>
</evidence>
<feature type="transmembrane region" description="Helical" evidence="12">
    <location>
        <begin position="320"/>
        <end position="345"/>
    </location>
</feature>
<protein>
    <recommendedName>
        <fullName evidence="3">Probable multidrug resistance protein NorM</fullName>
    </recommendedName>
    <alternativeName>
        <fullName evidence="11">Multidrug-efflux transporter</fullName>
    </alternativeName>
</protein>
<keyword evidence="9" id="KW-0406">Ion transport</keyword>
<sequence>MTQFMMDHSQKVKQILHLAWPAVLEMMLNMMVWVFDTAMIGKGVGAIAVTATSLSSQMVYTVLNILGAIGIGAAAIIARYYGAKEFHKAEKTAAQALKLSLIISIVVCSLGWIFAEKILIAVNAEGEVVRLGTQYMKIVLWGFLFAIPTTVISGIIRGAGNTKAPLVVAAVINIINLVGDYVLIFGKFGFPKMGVQGAAIATAGALIIGGILSLLIILSGKIRIKVHMKDLKTWNFENLKQLLKLSLPAGGQELMDNGSRLLSSFIIIQLGTIPFAANQVAVSAESISFMPGYGFSIAATTLVGQSLGAGNKKEAEKNGWIAAILTVILMGAIGLIFFFIPHILMSFFTDHAEARQLGALCLKVAAFEQITIGLAMVLSGALRGAGDTRGPFLISAITNWGVRIPLIILVVFVLKLSVVYVWVVTAIQFVVESSLLFFRFKRGKWKEIEIR</sequence>
<feature type="transmembrane region" description="Helical" evidence="12">
    <location>
        <begin position="198"/>
        <end position="218"/>
    </location>
</feature>
<dbReference type="InterPro" id="IPR050222">
    <property type="entry name" value="MATE_MdtK"/>
</dbReference>
<feature type="transmembrane region" description="Helical" evidence="12">
    <location>
        <begin position="58"/>
        <end position="81"/>
    </location>
</feature>
<evidence type="ECO:0000256" key="3">
    <source>
        <dbReference type="ARBA" id="ARBA00020268"/>
    </source>
</evidence>
<evidence type="ECO:0000256" key="8">
    <source>
        <dbReference type="ARBA" id="ARBA00022989"/>
    </source>
</evidence>
<feature type="transmembrane region" description="Helical" evidence="12">
    <location>
        <begin position="93"/>
        <end position="115"/>
    </location>
</feature>
<comment type="caution">
    <text evidence="13">The sequence shown here is derived from an EMBL/GenBank/DDBJ whole genome shotgun (WGS) entry which is preliminary data.</text>
</comment>
<feature type="transmembrane region" description="Helical" evidence="12">
    <location>
        <begin position="166"/>
        <end position="186"/>
    </location>
</feature>